<reference evidence="2 3" key="1">
    <citation type="submission" date="2012-12" db="EMBL/GenBank/DDBJ databases">
        <title>Genome assembly of Fulvivirga imtechensis AK7.</title>
        <authorList>
            <person name="Nupur N."/>
            <person name="Khatri I."/>
            <person name="Kumar R."/>
            <person name="Subramanian S."/>
            <person name="Pinnaka A."/>
        </authorList>
    </citation>
    <scope>NUCLEOTIDE SEQUENCE [LARGE SCALE GENOMIC DNA]</scope>
    <source>
        <strain evidence="2 3">AK7</strain>
    </source>
</reference>
<dbReference type="AlphaFoldDB" id="L8JXJ9"/>
<dbReference type="eggNOG" id="COG0599">
    <property type="taxonomic scope" value="Bacteria"/>
</dbReference>
<keyword evidence="3" id="KW-1185">Reference proteome</keyword>
<dbReference type="InterPro" id="IPR029032">
    <property type="entry name" value="AhpD-like"/>
</dbReference>
<gene>
    <name evidence="2" type="ORF">C900_01947</name>
</gene>
<dbReference type="SUPFAM" id="SSF69118">
    <property type="entry name" value="AhpD-like"/>
    <property type="match status" value="1"/>
</dbReference>
<evidence type="ECO:0000259" key="1">
    <source>
        <dbReference type="Pfam" id="PF02627"/>
    </source>
</evidence>
<dbReference type="Gene3D" id="1.20.1290.10">
    <property type="entry name" value="AhpD-like"/>
    <property type="match status" value="1"/>
</dbReference>
<proteinExistence type="predicted"/>
<sequence length="71" mass="8181">MNDNPLQTFVQEAPEIQKSYANFIQSLIGDKGLDNKTKQLIYIGMKMIADDERAVKMHVPMAKMLEPQEKR</sequence>
<dbReference type="InterPro" id="IPR003779">
    <property type="entry name" value="CMD-like"/>
</dbReference>
<feature type="domain" description="Carboxymuconolactone decarboxylase-like" evidence="1">
    <location>
        <begin position="14"/>
        <end position="64"/>
    </location>
</feature>
<dbReference type="RefSeq" id="WP_009579394.1">
    <property type="nucleotide sequence ID" value="NZ_AMZN01000029.1"/>
</dbReference>
<evidence type="ECO:0000313" key="3">
    <source>
        <dbReference type="Proteomes" id="UP000011135"/>
    </source>
</evidence>
<dbReference type="EMBL" id="AMZN01000029">
    <property type="protein sequence ID" value="ELR71952.1"/>
    <property type="molecule type" value="Genomic_DNA"/>
</dbReference>
<name>L8JXJ9_9BACT</name>
<comment type="caution">
    <text evidence="2">The sequence shown here is derived from an EMBL/GenBank/DDBJ whole genome shotgun (WGS) entry which is preliminary data.</text>
</comment>
<protein>
    <submittedName>
        <fullName evidence="2">Carboxymuconolactone decarboxylase</fullName>
    </submittedName>
</protein>
<organism evidence="2 3">
    <name type="scientific">Fulvivirga imtechensis AK7</name>
    <dbReference type="NCBI Taxonomy" id="1237149"/>
    <lineage>
        <taxon>Bacteria</taxon>
        <taxon>Pseudomonadati</taxon>
        <taxon>Bacteroidota</taxon>
        <taxon>Cytophagia</taxon>
        <taxon>Cytophagales</taxon>
        <taxon>Fulvivirgaceae</taxon>
        <taxon>Fulvivirga</taxon>
    </lineage>
</organism>
<dbReference type="STRING" id="1237149.C900_01947"/>
<dbReference type="GO" id="GO:0051920">
    <property type="term" value="F:peroxiredoxin activity"/>
    <property type="evidence" value="ECO:0007669"/>
    <property type="project" value="InterPro"/>
</dbReference>
<dbReference type="Pfam" id="PF02627">
    <property type="entry name" value="CMD"/>
    <property type="match status" value="1"/>
</dbReference>
<accession>L8JXJ9</accession>
<dbReference type="Proteomes" id="UP000011135">
    <property type="component" value="Unassembled WGS sequence"/>
</dbReference>
<evidence type="ECO:0000313" key="2">
    <source>
        <dbReference type="EMBL" id="ELR71952.1"/>
    </source>
</evidence>